<accession>A0A7D8YVK0</accession>
<proteinExistence type="predicted"/>
<evidence type="ECO:0000313" key="2">
    <source>
        <dbReference type="Proteomes" id="UP000481288"/>
    </source>
</evidence>
<comment type="caution">
    <text evidence="1">The sequence shown here is derived from an EMBL/GenBank/DDBJ whole genome shotgun (WGS) entry which is preliminary data.</text>
</comment>
<evidence type="ECO:0008006" key="3">
    <source>
        <dbReference type="Google" id="ProtNLM"/>
    </source>
</evidence>
<evidence type="ECO:0000313" key="1">
    <source>
        <dbReference type="EMBL" id="TVY55588.1"/>
    </source>
</evidence>
<gene>
    <name evidence="1" type="ORF">LCER1_G003964</name>
</gene>
<dbReference type="PANTHER" id="PTHR21310">
    <property type="entry name" value="AMINOGLYCOSIDE PHOSPHOTRANSFERASE-RELATED-RELATED"/>
    <property type="match status" value="1"/>
</dbReference>
<dbReference type="SUPFAM" id="SSF56112">
    <property type="entry name" value="Protein kinase-like (PK-like)"/>
    <property type="match status" value="1"/>
</dbReference>
<name>A0A7D8YVK0_9HELO</name>
<keyword evidence="2" id="KW-1185">Reference proteome</keyword>
<dbReference type="Proteomes" id="UP000481288">
    <property type="component" value="Unassembled WGS sequence"/>
</dbReference>
<dbReference type="InterPro" id="IPR051678">
    <property type="entry name" value="AGP_Transferase"/>
</dbReference>
<reference evidence="1 2" key="1">
    <citation type="submission" date="2018-05" db="EMBL/GenBank/DDBJ databases">
        <title>Whole genome sequencing for identification of molecular markers to develop diagnostic detection tools for the regulated plant pathogen Lachnellula willkommii.</title>
        <authorList>
            <person name="Giroux E."/>
            <person name="Bilodeau G."/>
        </authorList>
    </citation>
    <scope>NUCLEOTIDE SEQUENCE [LARGE SCALE GENOMIC DNA]</scope>
    <source>
        <strain evidence="1 2">CBS 625.97</strain>
    </source>
</reference>
<organism evidence="1 2">
    <name type="scientific">Lachnellula cervina</name>
    <dbReference type="NCBI Taxonomy" id="1316786"/>
    <lineage>
        <taxon>Eukaryota</taxon>
        <taxon>Fungi</taxon>
        <taxon>Dikarya</taxon>
        <taxon>Ascomycota</taxon>
        <taxon>Pezizomycotina</taxon>
        <taxon>Leotiomycetes</taxon>
        <taxon>Helotiales</taxon>
        <taxon>Lachnaceae</taxon>
        <taxon>Lachnellula</taxon>
    </lineage>
</organism>
<dbReference type="PANTHER" id="PTHR21310:SF37">
    <property type="entry name" value="AMINOGLYCOSIDE PHOSPHOTRANSFERASE DOMAIN-CONTAINING PROTEIN"/>
    <property type="match status" value="1"/>
</dbReference>
<sequence>MLTHLALAMEDTRQDFDNLIWDKNDEQWEKVQPELRQRSTIRLVEALATEKFERPSTWITPMKIGGYNIIYRLRVEGLSSDIIVRRPISCYAQFPEEKTLIEAATASYIEKHTRIPTASVLFHGSTAELGNYLIIKYIKHQYSMSTALNATNNDTDKPFVLDPNIPEDFLQDLYRKVASCLLELSQHTFPRIGSLVESSQGSYSVASRPITRNMNDMLQLAGIPRLILPPRDKTYSTADEYYTALADMHLAQLVFQHNDLVTSADDCRNKYVARHIFRRLAREGKLSTFGFKDDSWSTNSQTTRTVSSPAPPNAGSFRLYCDDLRAGNILLDASPNVAAVIDWEFTYAAPSQFSLDPPWWLVLEAPDMWEAGIEDWIAFYEPRMEIWLSAVRKAEDEAAAEGKERCVEVLLSTYMRESWETGRFWLSYAARKSWAFDTLFWKFLDERFFGVRRNRVSGDGLWKTRLHLLSEAEKNAMEPFVARKMEEIKERKLVEWGPEDTKRRLAEVVFD</sequence>
<dbReference type="EMBL" id="QGMG01000226">
    <property type="protein sequence ID" value="TVY55588.1"/>
    <property type="molecule type" value="Genomic_DNA"/>
</dbReference>
<protein>
    <recommendedName>
        <fullName evidence="3">Aminoglycoside phosphotransferase domain-containing protein</fullName>
    </recommendedName>
</protein>
<dbReference type="OrthoDB" id="5412996at2759"/>
<dbReference type="InterPro" id="IPR011009">
    <property type="entry name" value="Kinase-like_dom_sf"/>
</dbReference>
<dbReference type="AlphaFoldDB" id="A0A7D8YVK0"/>